<accession>A0A9Q0X741</accession>
<evidence type="ECO:0008006" key="4">
    <source>
        <dbReference type="Google" id="ProtNLM"/>
    </source>
</evidence>
<feature type="compositionally biased region" description="Basic and acidic residues" evidence="1">
    <location>
        <begin position="13"/>
        <end position="22"/>
    </location>
</feature>
<dbReference type="AlphaFoldDB" id="A0A9Q0X741"/>
<name>A0A9Q0X741_9SAUR</name>
<keyword evidence="3" id="KW-1185">Reference proteome</keyword>
<dbReference type="PANTHER" id="PTHR36689">
    <property type="entry name" value="COLORECTAL CANCER-ASSOCIATED PROTEIN 2"/>
    <property type="match status" value="1"/>
</dbReference>
<gene>
    <name evidence="2" type="ORF">JRQ81_010672</name>
</gene>
<feature type="region of interest" description="Disordered" evidence="1">
    <location>
        <begin position="13"/>
        <end position="69"/>
    </location>
</feature>
<evidence type="ECO:0000313" key="2">
    <source>
        <dbReference type="EMBL" id="KAJ7304961.1"/>
    </source>
</evidence>
<dbReference type="OrthoDB" id="9942157at2759"/>
<reference evidence="2" key="1">
    <citation type="journal article" date="2023" name="DNA Res.">
        <title>Chromosome-level genome assembly of Phrynocephalus forsythii using third-generation DNA sequencing and Hi-C analysis.</title>
        <authorList>
            <person name="Qi Y."/>
            <person name="Zhao W."/>
            <person name="Zhao Y."/>
            <person name="Niu C."/>
            <person name="Cao S."/>
            <person name="Zhang Y."/>
        </authorList>
    </citation>
    <scope>NUCLEOTIDE SEQUENCE</scope>
    <source>
        <tissue evidence="2">Muscle</tissue>
    </source>
</reference>
<protein>
    <recommendedName>
        <fullName evidence="4">Colorectal cancer-associated protein 2</fullName>
    </recommendedName>
</protein>
<organism evidence="2 3">
    <name type="scientific">Phrynocephalus forsythii</name>
    <dbReference type="NCBI Taxonomy" id="171643"/>
    <lineage>
        <taxon>Eukaryota</taxon>
        <taxon>Metazoa</taxon>
        <taxon>Chordata</taxon>
        <taxon>Craniata</taxon>
        <taxon>Vertebrata</taxon>
        <taxon>Euteleostomi</taxon>
        <taxon>Lepidosauria</taxon>
        <taxon>Squamata</taxon>
        <taxon>Bifurcata</taxon>
        <taxon>Unidentata</taxon>
        <taxon>Episquamata</taxon>
        <taxon>Toxicofera</taxon>
        <taxon>Iguania</taxon>
        <taxon>Acrodonta</taxon>
        <taxon>Agamidae</taxon>
        <taxon>Agaminae</taxon>
        <taxon>Phrynocephalus</taxon>
    </lineage>
</organism>
<dbReference type="EMBL" id="JAPFRF010000022">
    <property type="protein sequence ID" value="KAJ7304961.1"/>
    <property type="molecule type" value="Genomic_DNA"/>
</dbReference>
<proteinExistence type="predicted"/>
<comment type="caution">
    <text evidence="2">The sequence shown here is derived from an EMBL/GenBank/DDBJ whole genome shotgun (WGS) entry which is preliminary data.</text>
</comment>
<feature type="compositionally biased region" description="Pro residues" evidence="1">
    <location>
        <begin position="173"/>
        <end position="185"/>
    </location>
</feature>
<dbReference type="Proteomes" id="UP001142489">
    <property type="component" value="Unassembled WGS sequence"/>
</dbReference>
<evidence type="ECO:0000256" key="1">
    <source>
        <dbReference type="SAM" id="MobiDB-lite"/>
    </source>
</evidence>
<sequence>MWDLRAVTHESLYREKRREPGRVPKALGSPNPLADRVAVHARQSGFEEWESPKKRVSGEGSSSVQIPEGFSPPCPVPFVDGGLESSSPVGCLQPWAFQSCLSCEEIPSYLEQLVDSCMQTEPPLDASLGVVPGSLPCSPESYQPSPLCLSQSLGPGSPDPSAPSSSFDYTYSPPQPPPYAPGGYADPPPLGPKSCMYPSSEGIPLQPHDAQYHPAAPSCCCASCGSRHLDSFRVPDYFPYANTDCRDYASSVSVGDDCFGRDRSWDTCYS</sequence>
<feature type="region of interest" description="Disordered" evidence="1">
    <location>
        <begin position="148"/>
        <end position="185"/>
    </location>
</feature>
<evidence type="ECO:0000313" key="3">
    <source>
        <dbReference type="Proteomes" id="UP001142489"/>
    </source>
</evidence>
<dbReference type="PANTHER" id="PTHR36689:SF1">
    <property type="entry name" value="POU CLASS 2 HOMEOBOX ASSOCIATING FACTOR 3"/>
    <property type="match status" value="1"/>
</dbReference>
<dbReference type="InterPro" id="IPR043265">
    <property type="entry name" value="OCAT2"/>
</dbReference>